<keyword evidence="7 16" id="KW-0436">Ligase</keyword>
<feature type="binding site" evidence="16">
    <location>
        <position position="146"/>
    </location>
    <ligand>
        <name>Zn(2+)</name>
        <dbReference type="ChEBI" id="CHEBI:29105"/>
    </ligand>
</feature>
<keyword evidence="14 16" id="KW-0030">Aminoacyl-tRNA synthetase</keyword>
<evidence type="ECO:0000256" key="8">
    <source>
        <dbReference type="ARBA" id="ARBA00022723"/>
    </source>
</evidence>
<dbReference type="SUPFAM" id="SSF47323">
    <property type="entry name" value="Anticodon-binding domain of a subclass of class I aminoacyl-tRNA synthetases"/>
    <property type="match status" value="1"/>
</dbReference>
<evidence type="ECO:0000256" key="13">
    <source>
        <dbReference type="ARBA" id="ARBA00022917"/>
    </source>
</evidence>
<evidence type="ECO:0000259" key="17">
    <source>
        <dbReference type="PROSITE" id="PS50886"/>
    </source>
</evidence>
<comment type="similarity">
    <text evidence="3 16">Belongs to the class-I aminoacyl-tRNA synthetase family. MetG type 1 subfamily.</text>
</comment>
<evidence type="ECO:0000313" key="18">
    <source>
        <dbReference type="EMBL" id="AQQ70082.1"/>
    </source>
</evidence>
<organism evidence="18 19">
    <name type="scientific">Limihaloglobus sulfuriphilus</name>
    <dbReference type="NCBI Taxonomy" id="1851148"/>
    <lineage>
        <taxon>Bacteria</taxon>
        <taxon>Pseudomonadati</taxon>
        <taxon>Planctomycetota</taxon>
        <taxon>Phycisphaerae</taxon>
        <taxon>Sedimentisphaerales</taxon>
        <taxon>Sedimentisphaeraceae</taxon>
        <taxon>Limihaloglobus</taxon>
    </lineage>
</organism>
<evidence type="ECO:0000256" key="16">
    <source>
        <dbReference type="HAMAP-Rule" id="MF_00098"/>
    </source>
</evidence>
<dbReference type="STRING" id="1851148.SMSP2_00422"/>
<feature type="binding site" evidence="16">
    <location>
        <position position="156"/>
    </location>
    <ligand>
        <name>Zn(2+)</name>
        <dbReference type="ChEBI" id="CHEBI:29105"/>
    </ligand>
</feature>
<dbReference type="GO" id="GO:0006431">
    <property type="term" value="P:methionyl-tRNA aminoacylation"/>
    <property type="evidence" value="ECO:0007669"/>
    <property type="project" value="UniProtKB-UniRule"/>
</dbReference>
<proteinExistence type="inferred from homology"/>
<dbReference type="InterPro" id="IPR012340">
    <property type="entry name" value="NA-bd_OB-fold"/>
</dbReference>
<dbReference type="OrthoDB" id="9810191at2"/>
<dbReference type="Proteomes" id="UP000188181">
    <property type="component" value="Chromosome"/>
</dbReference>
<dbReference type="InterPro" id="IPR002547">
    <property type="entry name" value="tRNA-bd_dom"/>
</dbReference>
<keyword evidence="10 16" id="KW-0862">Zinc</keyword>
<comment type="subunit">
    <text evidence="4 16">Homodimer.</text>
</comment>
<feature type="domain" description="TRNA-binding" evidence="17">
    <location>
        <begin position="562"/>
        <end position="663"/>
    </location>
</feature>
<feature type="binding site" evidence="16">
    <location>
        <position position="159"/>
    </location>
    <ligand>
        <name>Zn(2+)</name>
        <dbReference type="ChEBI" id="CHEBI:29105"/>
    </ligand>
</feature>
<dbReference type="HAMAP" id="MF_00098">
    <property type="entry name" value="Met_tRNA_synth_type1"/>
    <property type="match status" value="1"/>
</dbReference>
<dbReference type="Gene3D" id="3.40.50.620">
    <property type="entry name" value="HUPs"/>
    <property type="match status" value="1"/>
</dbReference>
<dbReference type="InterPro" id="IPR004495">
    <property type="entry name" value="Met-tRNA-synth_bsu_C"/>
</dbReference>
<evidence type="ECO:0000256" key="4">
    <source>
        <dbReference type="ARBA" id="ARBA00011738"/>
    </source>
</evidence>
<dbReference type="NCBIfam" id="TIGR00399">
    <property type="entry name" value="metG_C_term"/>
    <property type="match status" value="1"/>
</dbReference>
<dbReference type="InterPro" id="IPR033911">
    <property type="entry name" value="MetRS_core"/>
</dbReference>
<dbReference type="FunFam" id="2.20.28.20:FF:000001">
    <property type="entry name" value="Methionine--tRNA ligase"/>
    <property type="match status" value="1"/>
</dbReference>
<keyword evidence="6 16" id="KW-0820">tRNA-binding</keyword>
<evidence type="ECO:0000256" key="10">
    <source>
        <dbReference type="ARBA" id="ARBA00022833"/>
    </source>
</evidence>
<keyword evidence="12 16" id="KW-0694">RNA-binding</keyword>
<gene>
    <name evidence="16 18" type="primary">metG</name>
    <name evidence="18" type="ORF">SMSP2_00422</name>
</gene>
<dbReference type="PRINTS" id="PR01041">
    <property type="entry name" value="TRNASYNTHMET"/>
</dbReference>
<dbReference type="Pfam" id="PF09334">
    <property type="entry name" value="tRNA-synt_1g"/>
    <property type="match status" value="1"/>
</dbReference>
<comment type="subcellular location">
    <subcellularLocation>
        <location evidence="2 16">Cytoplasm</location>
    </subcellularLocation>
</comment>
<evidence type="ECO:0000256" key="6">
    <source>
        <dbReference type="ARBA" id="ARBA00022555"/>
    </source>
</evidence>
<dbReference type="InterPro" id="IPR029038">
    <property type="entry name" value="MetRS_Zn"/>
</dbReference>
<dbReference type="RefSeq" id="WP_146682375.1">
    <property type="nucleotide sequence ID" value="NZ_CP019646.1"/>
</dbReference>
<dbReference type="InterPro" id="IPR014729">
    <property type="entry name" value="Rossmann-like_a/b/a_fold"/>
</dbReference>
<feature type="short sequence motif" description="'HIGH' region" evidence="16">
    <location>
        <begin position="12"/>
        <end position="22"/>
    </location>
</feature>
<dbReference type="NCBIfam" id="NF001100">
    <property type="entry name" value="PRK00133.1"/>
    <property type="match status" value="1"/>
</dbReference>
<dbReference type="AlphaFoldDB" id="A0A1Q2MCV5"/>
<dbReference type="CDD" id="cd02800">
    <property type="entry name" value="tRNA_bind_EcMetRS_like"/>
    <property type="match status" value="1"/>
</dbReference>
<dbReference type="FunFam" id="2.40.50.140:FF:000042">
    <property type="entry name" value="Methionine--tRNA ligase"/>
    <property type="match status" value="1"/>
</dbReference>
<name>A0A1Q2MCV5_9BACT</name>
<dbReference type="InterPro" id="IPR001412">
    <property type="entry name" value="aa-tRNA-synth_I_CS"/>
</dbReference>
<reference evidence="19" key="1">
    <citation type="submission" date="2017-02" db="EMBL/GenBank/DDBJ databases">
        <title>Comparative genomics and description of representatives of a novel lineage of planctomycetes thriving in anoxic sediments.</title>
        <authorList>
            <person name="Spring S."/>
            <person name="Bunk B."/>
            <person name="Sproer C."/>
        </authorList>
    </citation>
    <scope>NUCLEOTIDE SEQUENCE [LARGE SCALE GENOMIC DNA]</scope>
    <source>
        <strain evidence="19">SM-Chi-D1</strain>
    </source>
</reference>
<dbReference type="GO" id="GO:0004825">
    <property type="term" value="F:methionine-tRNA ligase activity"/>
    <property type="evidence" value="ECO:0007669"/>
    <property type="project" value="UniProtKB-UniRule"/>
</dbReference>
<dbReference type="EC" id="6.1.1.10" evidence="16"/>
<accession>A0A1Q2MCV5</accession>
<dbReference type="SUPFAM" id="SSF57770">
    <property type="entry name" value="Methionyl-tRNA synthetase (MetRS), Zn-domain"/>
    <property type="match status" value="1"/>
</dbReference>
<evidence type="ECO:0000256" key="2">
    <source>
        <dbReference type="ARBA" id="ARBA00004496"/>
    </source>
</evidence>
<feature type="binding site" evidence="16">
    <location>
        <position position="143"/>
    </location>
    <ligand>
        <name>Zn(2+)</name>
        <dbReference type="ChEBI" id="CHEBI:29105"/>
    </ligand>
</feature>
<evidence type="ECO:0000256" key="3">
    <source>
        <dbReference type="ARBA" id="ARBA00008258"/>
    </source>
</evidence>
<dbReference type="Pfam" id="PF19303">
    <property type="entry name" value="Anticodon_3"/>
    <property type="match status" value="1"/>
</dbReference>
<sequence>MTRKILVTSALPYANGPIHIGHMVEYIQTDIWVRFQKMMGNECFYFCADDTHGTPVMISAAKQGITPEDMIAKVQDEHKKDFAAFEIEFDNYYTTHSQENHELSVEIYNHMKEDGAIATKTIEQAYCEKCSMFLPDRFIRGVCPKCGADNQYGDSCDNCGAAYSSTELKDPHCSVCGETPTRKKSLHYFCTLNKYQDRLQKHLNEYASKPVASKLQEWMAEGLRNWDISRDGPYFGFKIPGEDNKYFYVWMDAPIGYLASIKNFFDGRCKNFREEWNNSEIYHFIGKDIITFHGLFWPAMLMSSGFKLPQKLCVHGFLTVNGQKMSKSKGTFIKASTYLKHLNPEHLRYYYAAKLSDGLDDIDLNYQDFANRVNSELVGKLANLASRSAPMLKKKLGGIIGKSDERGSELIAALLNMKDQIALEYENRRFSAAVRLINRLADDVNKYIDDLQPWVTVKTDTETTRRTLSTVLNAVRIIAGYLKPVIPGFAAKVEEFLNIEPLSFSNLENILSDHEINDFKHLTKRIDMENIEAMTEESKSENLPEKEITLDEPIADECTIDEFMKVDLRVARIADAKHVEGADKLLQITLDIGGIEKNVFAGISKAYKPEDIVGRLVVCVANLKPRKMRFGVSEGMILASGPGGENVFMLSPDKGAVPGQRVH</sequence>
<dbReference type="SUPFAM" id="SSF52374">
    <property type="entry name" value="Nucleotidylyl transferase"/>
    <property type="match status" value="1"/>
</dbReference>
<dbReference type="SUPFAM" id="SSF50249">
    <property type="entry name" value="Nucleic acid-binding proteins"/>
    <property type="match status" value="1"/>
</dbReference>
<evidence type="ECO:0000256" key="7">
    <source>
        <dbReference type="ARBA" id="ARBA00022598"/>
    </source>
</evidence>
<dbReference type="GO" id="GO:0005829">
    <property type="term" value="C:cytosol"/>
    <property type="evidence" value="ECO:0007669"/>
    <property type="project" value="TreeGrafter"/>
</dbReference>
<dbReference type="Gene3D" id="1.10.730.10">
    <property type="entry name" value="Isoleucyl-tRNA Synthetase, Domain 1"/>
    <property type="match status" value="1"/>
</dbReference>
<comment type="cofactor">
    <cofactor evidence="16">
        <name>Zn(2+)</name>
        <dbReference type="ChEBI" id="CHEBI:29105"/>
    </cofactor>
    <text evidence="16">Binds 1 zinc ion per subunit.</text>
</comment>
<dbReference type="PANTHER" id="PTHR45765">
    <property type="entry name" value="METHIONINE--TRNA LIGASE"/>
    <property type="match status" value="1"/>
</dbReference>
<dbReference type="NCBIfam" id="TIGR00398">
    <property type="entry name" value="metG"/>
    <property type="match status" value="1"/>
</dbReference>
<keyword evidence="13 16" id="KW-0648">Protein biosynthesis</keyword>
<dbReference type="Gene3D" id="2.20.28.20">
    <property type="entry name" value="Methionyl-tRNA synthetase, Zn-domain"/>
    <property type="match status" value="1"/>
</dbReference>
<evidence type="ECO:0000256" key="9">
    <source>
        <dbReference type="ARBA" id="ARBA00022741"/>
    </source>
</evidence>
<dbReference type="GO" id="GO:0046872">
    <property type="term" value="F:metal ion binding"/>
    <property type="evidence" value="ECO:0007669"/>
    <property type="project" value="UniProtKB-KW"/>
</dbReference>
<keyword evidence="9 16" id="KW-0547">Nucleotide-binding</keyword>
<dbReference type="PANTHER" id="PTHR45765:SF1">
    <property type="entry name" value="METHIONINE--TRNA LIGASE, CYTOPLASMIC"/>
    <property type="match status" value="1"/>
</dbReference>
<evidence type="ECO:0000256" key="15">
    <source>
        <dbReference type="ARBA" id="ARBA00047364"/>
    </source>
</evidence>
<keyword evidence="11 16" id="KW-0067">ATP-binding</keyword>
<dbReference type="InterPro" id="IPR015413">
    <property type="entry name" value="Methionyl/Leucyl_tRNA_Synth"/>
</dbReference>
<dbReference type="InterPro" id="IPR041872">
    <property type="entry name" value="Anticodon_Met"/>
</dbReference>
<dbReference type="KEGG" id="pbas:SMSP2_00422"/>
<evidence type="ECO:0000256" key="11">
    <source>
        <dbReference type="ARBA" id="ARBA00022840"/>
    </source>
</evidence>
<evidence type="ECO:0000256" key="12">
    <source>
        <dbReference type="ARBA" id="ARBA00022884"/>
    </source>
</evidence>
<dbReference type="Pfam" id="PF01588">
    <property type="entry name" value="tRNA_bind"/>
    <property type="match status" value="1"/>
</dbReference>
<feature type="binding site" evidence="16">
    <location>
        <position position="327"/>
    </location>
    <ligand>
        <name>ATP</name>
        <dbReference type="ChEBI" id="CHEBI:30616"/>
    </ligand>
</feature>
<evidence type="ECO:0000256" key="1">
    <source>
        <dbReference type="ARBA" id="ARBA00003314"/>
    </source>
</evidence>
<comment type="catalytic activity">
    <reaction evidence="15 16">
        <text>tRNA(Met) + L-methionine + ATP = L-methionyl-tRNA(Met) + AMP + diphosphate</text>
        <dbReference type="Rhea" id="RHEA:13481"/>
        <dbReference type="Rhea" id="RHEA-COMP:9667"/>
        <dbReference type="Rhea" id="RHEA-COMP:9698"/>
        <dbReference type="ChEBI" id="CHEBI:30616"/>
        <dbReference type="ChEBI" id="CHEBI:33019"/>
        <dbReference type="ChEBI" id="CHEBI:57844"/>
        <dbReference type="ChEBI" id="CHEBI:78442"/>
        <dbReference type="ChEBI" id="CHEBI:78530"/>
        <dbReference type="ChEBI" id="CHEBI:456215"/>
        <dbReference type="EC" id="6.1.1.10"/>
    </reaction>
</comment>
<keyword evidence="8 16" id="KW-0479">Metal-binding</keyword>
<keyword evidence="5 16" id="KW-0963">Cytoplasm</keyword>
<dbReference type="CDD" id="cd00814">
    <property type="entry name" value="MetRS_core"/>
    <property type="match status" value="1"/>
</dbReference>
<dbReference type="Gene3D" id="2.40.50.140">
    <property type="entry name" value="Nucleic acid-binding proteins"/>
    <property type="match status" value="1"/>
</dbReference>
<dbReference type="PROSITE" id="PS00178">
    <property type="entry name" value="AA_TRNA_LIGASE_I"/>
    <property type="match status" value="1"/>
</dbReference>
<dbReference type="PROSITE" id="PS50886">
    <property type="entry name" value="TRBD"/>
    <property type="match status" value="1"/>
</dbReference>
<keyword evidence="19" id="KW-1185">Reference proteome</keyword>
<protein>
    <recommendedName>
        <fullName evidence="16">Methionine--tRNA ligase</fullName>
        <ecNumber evidence="16">6.1.1.10</ecNumber>
    </recommendedName>
    <alternativeName>
        <fullName evidence="16">Methionyl-tRNA synthetase</fullName>
        <shortName evidence="16">MetRS</shortName>
    </alternativeName>
</protein>
<dbReference type="EMBL" id="CP019646">
    <property type="protein sequence ID" value="AQQ70082.1"/>
    <property type="molecule type" value="Genomic_DNA"/>
</dbReference>
<dbReference type="GO" id="GO:0005524">
    <property type="term" value="F:ATP binding"/>
    <property type="evidence" value="ECO:0007669"/>
    <property type="project" value="UniProtKB-UniRule"/>
</dbReference>
<evidence type="ECO:0000313" key="19">
    <source>
        <dbReference type="Proteomes" id="UP000188181"/>
    </source>
</evidence>
<dbReference type="InterPro" id="IPR009080">
    <property type="entry name" value="tRNAsynth_Ia_anticodon-bd"/>
</dbReference>
<evidence type="ECO:0000256" key="14">
    <source>
        <dbReference type="ARBA" id="ARBA00023146"/>
    </source>
</evidence>
<evidence type="ECO:0000256" key="5">
    <source>
        <dbReference type="ARBA" id="ARBA00022490"/>
    </source>
</evidence>
<feature type="short sequence motif" description="'KMSKS' region" evidence="16">
    <location>
        <begin position="324"/>
        <end position="328"/>
    </location>
</feature>
<dbReference type="CDD" id="cd07957">
    <property type="entry name" value="Anticodon_Ia_Met"/>
    <property type="match status" value="1"/>
</dbReference>
<comment type="function">
    <text evidence="1 16">Is required not only for elongation of protein synthesis but also for the initiation of all mRNA translation through initiator tRNA(fMet) aminoacylation.</text>
</comment>
<dbReference type="InterPro" id="IPR023458">
    <property type="entry name" value="Met-tRNA_ligase_1"/>
</dbReference>
<dbReference type="GO" id="GO:0000049">
    <property type="term" value="F:tRNA binding"/>
    <property type="evidence" value="ECO:0007669"/>
    <property type="project" value="UniProtKB-UniRule"/>
</dbReference>
<dbReference type="InterPro" id="IPR014758">
    <property type="entry name" value="Met-tRNA_synth"/>
</dbReference>